<name>A0ABP0S860_9DINO</name>
<gene>
    <name evidence="1" type="ORF">SCF082_LOCUS50478</name>
</gene>
<comment type="caution">
    <text evidence="1">The sequence shown here is derived from an EMBL/GenBank/DDBJ whole genome shotgun (WGS) entry which is preliminary data.</text>
</comment>
<protein>
    <submittedName>
        <fullName evidence="1">Uncharacterized protein</fullName>
    </submittedName>
</protein>
<feature type="non-terminal residue" evidence="1">
    <location>
        <position position="505"/>
    </location>
</feature>
<reference evidence="1 2" key="1">
    <citation type="submission" date="2024-02" db="EMBL/GenBank/DDBJ databases">
        <authorList>
            <person name="Chen Y."/>
            <person name="Shah S."/>
            <person name="Dougan E. K."/>
            <person name="Thang M."/>
            <person name="Chan C."/>
        </authorList>
    </citation>
    <scope>NUCLEOTIDE SEQUENCE [LARGE SCALE GENOMIC DNA]</scope>
</reference>
<feature type="non-terminal residue" evidence="1">
    <location>
        <position position="1"/>
    </location>
</feature>
<evidence type="ECO:0000313" key="1">
    <source>
        <dbReference type="EMBL" id="CAK9108548.1"/>
    </source>
</evidence>
<organism evidence="1 2">
    <name type="scientific">Durusdinium trenchii</name>
    <dbReference type="NCBI Taxonomy" id="1381693"/>
    <lineage>
        <taxon>Eukaryota</taxon>
        <taxon>Sar</taxon>
        <taxon>Alveolata</taxon>
        <taxon>Dinophyceae</taxon>
        <taxon>Suessiales</taxon>
        <taxon>Symbiodiniaceae</taxon>
        <taxon>Durusdinium</taxon>
    </lineage>
</organism>
<dbReference type="EMBL" id="CAXAMM010043109">
    <property type="protein sequence ID" value="CAK9108548.1"/>
    <property type="molecule type" value="Genomic_DNA"/>
</dbReference>
<proteinExistence type="predicted"/>
<evidence type="ECO:0000313" key="2">
    <source>
        <dbReference type="Proteomes" id="UP001642464"/>
    </source>
</evidence>
<accession>A0ABP0S860</accession>
<sequence length="505" mass="56866">EVYLRQTNKPQKIAGEFLKALDGESLFQLALLADAGDEEAILLRAHDQEVIEVSSVPDMVSDFARRIEFLFLKRGALQCGYTKLVHTWLKQKHLVPDPNGLRELCLDEAAVDRCFHRMAAWVSLAISTLQCELPGFEVVNSFKIFKFNTCLGQGVIDMSLKKLANTFKMPVDQLKLQFQNYHSSARRVDVTNDLEKWRQVLLRKICRPCAANPHEHLAGVVARACLMTRASTSSNERDFSFNVRHYVKHRGLLRSSGRTRERKPVEFKKKLAKKAMQIWCRGFQPPRKGSFHFASEAAKRKRMKLAPKSLKAWIQGRRKDVASLALTTKRSLSSLSAGDEDLDQESLRKRARSLAGDSFGSAHQKAAAKLDAKARARQYEAQRSNQLVASETVPEKEFQTMLEKQRSNDIKAKRKHAHISASCVNTAKTLKELAHGQQCFLLSSQSDRIHDALIKNGAENTDDIFASSLFVASNVMEPGQRATWNALFRPGMTTILSSDMVLAQS</sequence>
<dbReference type="Proteomes" id="UP001642464">
    <property type="component" value="Unassembled WGS sequence"/>
</dbReference>
<keyword evidence="2" id="KW-1185">Reference proteome</keyword>